<gene>
    <name evidence="2" type="ORF">SAMN05877831_1066</name>
</gene>
<keyword evidence="3" id="KW-1185">Reference proteome</keyword>
<dbReference type="Pfam" id="PF13403">
    <property type="entry name" value="Hint_2"/>
    <property type="match status" value="1"/>
</dbReference>
<accession>A0A285SJL3</accession>
<dbReference type="AlphaFoldDB" id="A0A285SJL3"/>
<reference evidence="3" key="1">
    <citation type="submission" date="2017-08" db="EMBL/GenBank/DDBJ databases">
        <authorList>
            <person name="Varghese N."/>
            <person name="Submissions S."/>
        </authorList>
    </citation>
    <scope>NUCLEOTIDE SEQUENCE [LARGE SCALE GENOMIC DNA]</scope>
    <source>
        <strain evidence="3">JA276</strain>
    </source>
</reference>
<dbReference type="InterPro" id="IPR028992">
    <property type="entry name" value="Hedgehog/Intein_dom"/>
</dbReference>
<dbReference type="RefSeq" id="WP_176518607.1">
    <property type="nucleotide sequence ID" value="NZ_OBMT01000006.1"/>
</dbReference>
<sequence length="349" mass="36531">MPFFGAWHLRDLILSGPDPFGSTGVANVDAVGASTFTLLPEARPYRVDLPRVDPSDGDALSKEADGRRGPATAKAFIGDACDPGAAGDVEIAFSYVIRPLGSADPADNVTLHALEAEGAVQGIASAGRLIAGQSYLIVAIETSDPAVPSNEMAVCFAAGTLIATRRGPKPVETLGPGDRIQTSDNGFAAVDWVGRWRVNGMGASAPVRISAGVLGNDRPLFLSGQHRVLLRPTAGPLAGEEVLVAAKTLVGLPGVARMPCPRIEWVHVLLPAHEVIFAENARAESLLLGQQAFRIMEPVQARGLRDALSDAPLLRLPARPIVPPVKVGRLILQHRAGLGPAQVAGLQRV</sequence>
<dbReference type="SUPFAM" id="SSF51294">
    <property type="entry name" value="Hedgehog/intein (Hint) domain"/>
    <property type="match status" value="1"/>
</dbReference>
<feature type="domain" description="Hedgehog/Intein (Hint)" evidence="1">
    <location>
        <begin position="154"/>
        <end position="289"/>
    </location>
</feature>
<evidence type="ECO:0000259" key="1">
    <source>
        <dbReference type="Pfam" id="PF13403"/>
    </source>
</evidence>
<organism evidence="2 3">
    <name type="scientific">Rhodobacter maris</name>
    <dbReference type="NCBI Taxonomy" id="446682"/>
    <lineage>
        <taxon>Bacteria</taxon>
        <taxon>Pseudomonadati</taxon>
        <taxon>Pseudomonadota</taxon>
        <taxon>Alphaproteobacteria</taxon>
        <taxon>Rhodobacterales</taxon>
        <taxon>Rhodobacter group</taxon>
        <taxon>Rhodobacter</taxon>
    </lineage>
</organism>
<dbReference type="InterPro" id="IPR036844">
    <property type="entry name" value="Hint_dom_sf"/>
</dbReference>
<proteinExistence type="predicted"/>
<dbReference type="Proteomes" id="UP000219111">
    <property type="component" value="Unassembled WGS sequence"/>
</dbReference>
<evidence type="ECO:0000313" key="3">
    <source>
        <dbReference type="Proteomes" id="UP000219111"/>
    </source>
</evidence>
<dbReference type="EMBL" id="OBMT01000006">
    <property type="protein sequence ID" value="SOC07550.1"/>
    <property type="molecule type" value="Genomic_DNA"/>
</dbReference>
<protein>
    <submittedName>
        <fullName evidence="2">Hint domain-containing protein</fullName>
    </submittedName>
</protein>
<name>A0A285SJL3_9RHOB</name>
<evidence type="ECO:0000313" key="2">
    <source>
        <dbReference type="EMBL" id="SOC07550.1"/>
    </source>
</evidence>